<reference evidence="1 2" key="1">
    <citation type="journal article" date="2014" name="Int. J. Syst. Evol. Microbiol.">
        <title>Description of Galbitalea soli gen. nov., sp. nov., and Frondihabitans sucicola sp. nov.</title>
        <authorList>
            <person name="Kim S.J."/>
            <person name="Lim J.M."/>
            <person name="Ahn J.H."/>
            <person name="Weon H.Y."/>
            <person name="Hamada M."/>
            <person name="Suzuki K."/>
            <person name="Ahn T.Y."/>
            <person name="Kwon S.W."/>
        </authorList>
    </citation>
    <scope>NUCLEOTIDE SEQUENCE [LARGE SCALE GENOMIC DNA]</scope>
    <source>
        <strain evidence="1 2">NBRC 108727</strain>
    </source>
</reference>
<accession>A0A7C9TQ96</accession>
<dbReference type="RefSeq" id="WP_163472443.1">
    <property type="nucleotide sequence ID" value="NZ_JAAGWZ010000001.1"/>
</dbReference>
<comment type="caution">
    <text evidence="1">The sequence shown here is derived from an EMBL/GenBank/DDBJ whole genome shotgun (WGS) entry which is preliminary data.</text>
</comment>
<sequence>MHGSDTDLQTLRDWTTTKFGDSEIEGTRAWLAKGKRLVGASVVSDFHLLDRQNKGGVVIAVVFSCVDLSRTRVVTRTSQQAATPSDTSKLTMQVSLRQSHPGVAQLAVDRVVALAKVDRC</sequence>
<gene>
    <name evidence="1" type="ORF">G3T37_05670</name>
</gene>
<name>A0A7C9TQ96_9MICO</name>
<dbReference type="Proteomes" id="UP000479756">
    <property type="component" value="Unassembled WGS sequence"/>
</dbReference>
<proteinExistence type="predicted"/>
<organism evidence="1 2">
    <name type="scientific">Galbitalea soli</name>
    <dbReference type="NCBI Taxonomy" id="1268042"/>
    <lineage>
        <taxon>Bacteria</taxon>
        <taxon>Bacillati</taxon>
        <taxon>Actinomycetota</taxon>
        <taxon>Actinomycetes</taxon>
        <taxon>Micrococcales</taxon>
        <taxon>Microbacteriaceae</taxon>
        <taxon>Galbitalea</taxon>
    </lineage>
</organism>
<dbReference type="AlphaFoldDB" id="A0A7C9TQ96"/>
<dbReference type="EMBL" id="JAAGWZ010000001">
    <property type="protein sequence ID" value="NEM90839.1"/>
    <property type="molecule type" value="Genomic_DNA"/>
</dbReference>
<protein>
    <submittedName>
        <fullName evidence="1">Uncharacterized protein</fullName>
    </submittedName>
</protein>
<keyword evidence="2" id="KW-1185">Reference proteome</keyword>
<evidence type="ECO:0000313" key="1">
    <source>
        <dbReference type="EMBL" id="NEM90839.1"/>
    </source>
</evidence>
<evidence type="ECO:0000313" key="2">
    <source>
        <dbReference type="Proteomes" id="UP000479756"/>
    </source>
</evidence>